<evidence type="ECO:0000256" key="3">
    <source>
        <dbReference type="ARBA" id="ARBA00022692"/>
    </source>
</evidence>
<dbReference type="EMBL" id="AE017125">
    <property type="protein sequence ID" value="AAP77194.1"/>
    <property type="molecule type" value="Genomic_DNA"/>
</dbReference>
<evidence type="ECO:0000259" key="7">
    <source>
        <dbReference type="Pfam" id="PF06271"/>
    </source>
</evidence>
<evidence type="ECO:0000313" key="9">
    <source>
        <dbReference type="Proteomes" id="UP000002495"/>
    </source>
</evidence>
<dbReference type="HOGENOM" id="CLU_053152_5_0_7"/>
<feature type="transmembrane region" description="Helical" evidence="6">
    <location>
        <begin position="26"/>
        <end position="44"/>
    </location>
</feature>
<sequence length="157" mass="18205">MNTDDKILELLERENIQLADKALRSLAWFIDVFLLSLIFTLIHIDTLSQMSDAQGNVDYTTLRDFVIAYMWQVWILKISYDTIFVWFYGGSIGKILCKIRVVSVDLLDKPNFIFSLLRACGKYIGESLLFITYVFGFGDILFRTLHDRLAKTLVIAY</sequence>
<dbReference type="GO" id="GO:0005886">
    <property type="term" value="C:plasma membrane"/>
    <property type="evidence" value="ECO:0007669"/>
    <property type="project" value="UniProtKB-SubCell"/>
</dbReference>
<keyword evidence="5 6" id="KW-0472">Membrane</keyword>
<evidence type="ECO:0000256" key="1">
    <source>
        <dbReference type="ARBA" id="ARBA00004651"/>
    </source>
</evidence>
<evidence type="ECO:0000256" key="2">
    <source>
        <dbReference type="ARBA" id="ARBA00022475"/>
    </source>
</evidence>
<keyword evidence="4 6" id="KW-1133">Transmembrane helix</keyword>
<accession>Q7VIK7</accession>
<keyword evidence="3 6" id="KW-0812">Transmembrane</keyword>
<dbReference type="Pfam" id="PF06271">
    <property type="entry name" value="RDD"/>
    <property type="match status" value="1"/>
</dbReference>
<dbReference type="eggNOG" id="COG1714">
    <property type="taxonomic scope" value="Bacteria"/>
</dbReference>
<keyword evidence="9" id="KW-1185">Reference proteome</keyword>
<gene>
    <name evidence="8" type="ordered locus">HH_0597</name>
</gene>
<dbReference type="InterPro" id="IPR010432">
    <property type="entry name" value="RDD"/>
</dbReference>
<dbReference type="OrthoDB" id="5358104at2"/>
<evidence type="ECO:0000256" key="5">
    <source>
        <dbReference type="ARBA" id="ARBA00023136"/>
    </source>
</evidence>
<organism evidence="8 9">
    <name type="scientific">Helicobacter hepaticus (strain ATCC 51449 / 3B1)</name>
    <dbReference type="NCBI Taxonomy" id="235279"/>
    <lineage>
        <taxon>Bacteria</taxon>
        <taxon>Pseudomonadati</taxon>
        <taxon>Campylobacterota</taxon>
        <taxon>Epsilonproteobacteria</taxon>
        <taxon>Campylobacterales</taxon>
        <taxon>Helicobacteraceae</taxon>
        <taxon>Helicobacter</taxon>
    </lineage>
</organism>
<dbReference type="STRING" id="235279.HH_0597"/>
<dbReference type="KEGG" id="hhe:HH_0597"/>
<dbReference type="Proteomes" id="UP000002495">
    <property type="component" value="Chromosome"/>
</dbReference>
<keyword evidence="2" id="KW-1003">Cell membrane</keyword>
<evidence type="ECO:0000256" key="6">
    <source>
        <dbReference type="SAM" id="Phobius"/>
    </source>
</evidence>
<reference evidence="8 9" key="1">
    <citation type="journal article" date="2003" name="Proc. Natl. Acad. Sci. U.S.A.">
        <title>The complete genome sequence of the carcinogenic bacterium Helicobacter hepaticus.</title>
        <authorList>
            <person name="Suerbaum S."/>
            <person name="Josenhans C."/>
            <person name="Sterzenbach T."/>
            <person name="Drescher B."/>
            <person name="Brandt P."/>
            <person name="Bell M."/>
            <person name="Droege M."/>
            <person name="Fartmann B."/>
            <person name="Fischer H.-P."/>
            <person name="Ge Z."/>
            <person name="Hoerster A."/>
            <person name="Holland R."/>
            <person name="Klein K."/>
            <person name="Koenig J."/>
            <person name="Macko L."/>
            <person name="Mendz G.L."/>
            <person name="Nyakatura G."/>
            <person name="Schauer D.B."/>
            <person name="Shen Z."/>
            <person name="Weber J."/>
            <person name="Frosch M."/>
            <person name="Fox J.G."/>
        </authorList>
    </citation>
    <scope>NUCLEOTIDE SEQUENCE [LARGE SCALE GENOMIC DNA]</scope>
    <source>
        <strain evidence="9">ATCC 51449 / 3B1</strain>
    </source>
</reference>
<proteinExistence type="predicted"/>
<dbReference type="InterPro" id="IPR051791">
    <property type="entry name" value="Pra-immunoreactive"/>
</dbReference>
<comment type="subcellular location">
    <subcellularLocation>
        <location evidence="1">Cell membrane</location>
        <topology evidence="1">Multi-pass membrane protein</topology>
    </subcellularLocation>
</comment>
<protein>
    <recommendedName>
        <fullName evidence="7">RDD domain-containing protein</fullName>
    </recommendedName>
</protein>
<dbReference type="RefSeq" id="WP_011115439.1">
    <property type="nucleotide sequence ID" value="NC_004917.1"/>
</dbReference>
<feature type="transmembrane region" description="Helical" evidence="6">
    <location>
        <begin position="65"/>
        <end position="88"/>
    </location>
</feature>
<evidence type="ECO:0000313" key="8">
    <source>
        <dbReference type="EMBL" id="AAP77194.1"/>
    </source>
</evidence>
<dbReference type="PANTHER" id="PTHR36115">
    <property type="entry name" value="PROLINE-RICH ANTIGEN HOMOLOG-RELATED"/>
    <property type="match status" value="1"/>
</dbReference>
<name>Q7VIK7_HELHP</name>
<dbReference type="PANTHER" id="PTHR36115:SF6">
    <property type="entry name" value="PROLINE-RICH ANTIGEN HOMOLOG"/>
    <property type="match status" value="1"/>
</dbReference>
<feature type="domain" description="RDD" evidence="7">
    <location>
        <begin position="23"/>
        <end position="151"/>
    </location>
</feature>
<feature type="transmembrane region" description="Helical" evidence="6">
    <location>
        <begin position="123"/>
        <end position="142"/>
    </location>
</feature>
<dbReference type="AlphaFoldDB" id="Q7VIK7"/>
<evidence type="ECO:0000256" key="4">
    <source>
        <dbReference type="ARBA" id="ARBA00022989"/>
    </source>
</evidence>